<evidence type="ECO:0000313" key="4">
    <source>
        <dbReference type="Proteomes" id="UP001054889"/>
    </source>
</evidence>
<keyword evidence="4" id="KW-1185">Reference proteome</keyword>
<gene>
    <name evidence="3" type="primary">gb17181</name>
    <name evidence="3" type="ORF">PR202_gb17181</name>
</gene>
<reference evidence="3" key="1">
    <citation type="journal article" date="2018" name="DNA Res.">
        <title>Multiple hybrid de novo genome assembly of finger millet, an orphan allotetraploid crop.</title>
        <authorList>
            <person name="Hatakeyama M."/>
            <person name="Aluri S."/>
            <person name="Balachadran M.T."/>
            <person name="Sivarajan S.R."/>
            <person name="Patrignani A."/>
            <person name="Gruter S."/>
            <person name="Poveda L."/>
            <person name="Shimizu-Inatsugi R."/>
            <person name="Baeten J."/>
            <person name="Francoijs K.J."/>
            <person name="Nataraja K.N."/>
            <person name="Reddy Y.A.N."/>
            <person name="Phadnis S."/>
            <person name="Ravikumar R.L."/>
            <person name="Schlapbach R."/>
            <person name="Sreeman S.M."/>
            <person name="Shimizu K.K."/>
        </authorList>
    </citation>
    <scope>NUCLEOTIDE SEQUENCE</scope>
</reference>
<accession>A0AAV5F3Y3</accession>
<keyword evidence="2" id="KW-0812">Transmembrane</keyword>
<keyword evidence="2" id="KW-0472">Membrane</keyword>
<protein>
    <submittedName>
        <fullName evidence="3">Uncharacterized protein</fullName>
    </submittedName>
</protein>
<keyword evidence="2" id="KW-1133">Transmembrane helix</keyword>
<feature type="transmembrane region" description="Helical" evidence="2">
    <location>
        <begin position="12"/>
        <end position="32"/>
    </location>
</feature>
<feature type="compositionally biased region" description="Basic and acidic residues" evidence="1">
    <location>
        <begin position="302"/>
        <end position="313"/>
    </location>
</feature>
<feature type="compositionally biased region" description="Basic and acidic residues" evidence="1">
    <location>
        <begin position="139"/>
        <end position="155"/>
    </location>
</feature>
<dbReference type="Proteomes" id="UP001054889">
    <property type="component" value="Unassembled WGS sequence"/>
</dbReference>
<evidence type="ECO:0000313" key="3">
    <source>
        <dbReference type="EMBL" id="GJN28996.1"/>
    </source>
</evidence>
<organism evidence="3 4">
    <name type="scientific">Eleusine coracana subsp. coracana</name>
    <dbReference type="NCBI Taxonomy" id="191504"/>
    <lineage>
        <taxon>Eukaryota</taxon>
        <taxon>Viridiplantae</taxon>
        <taxon>Streptophyta</taxon>
        <taxon>Embryophyta</taxon>
        <taxon>Tracheophyta</taxon>
        <taxon>Spermatophyta</taxon>
        <taxon>Magnoliopsida</taxon>
        <taxon>Liliopsida</taxon>
        <taxon>Poales</taxon>
        <taxon>Poaceae</taxon>
        <taxon>PACMAD clade</taxon>
        <taxon>Chloridoideae</taxon>
        <taxon>Cynodonteae</taxon>
        <taxon>Eleusininae</taxon>
        <taxon>Eleusine</taxon>
    </lineage>
</organism>
<dbReference type="AlphaFoldDB" id="A0AAV5F3Y3"/>
<evidence type="ECO:0000256" key="2">
    <source>
        <dbReference type="SAM" id="Phobius"/>
    </source>
</evidence>
<evidence type="ECO:0000256" key="1">
    <source>
        <dbReference type="SAM" id="MobiDB-lite"/>
    </source>
</evidence>
<dbReference type="PANTHER" id="PTHR33170:SF50">
    <property type="entry name" value="DUF4283 DOMAIN-CONTAINING PROTEIN"/>
    <property type="match status" value="1"/>
</dbReference>
<feature type="transmembrane region" description="Helical" evidence="2">
    <location>
        <begin position="38"/>
        <end position="59"/>
    </location>
</feature>
<dbReference type="PANTHER" id="PTHR33170">
    <property type="entry name" value="DUF4283 DOMAIN-CONTAINING PROTEIN-RELATED"/>
    <property type="match status" value="1"/>
</dbReference>
<reference evidence="3" key="2">
    <citation type="submission" date="2021-12" db="EMBL/GenBank/DDBJ databases">
        <title>Resequencing data analysis of finger millet.</title>
        <authorList>
            <person name="Hatakeyama M."/>
            <person name="Aluri S."/>
            <person name="Balachadran M.T."/>
            <person name="Sivarajan S.R."/>
            <person name="Poveda L."/>
            <person name="Shimizu-Inatsugi R."/>
            <person name="Schlapbach R."/>
            <person name="Sreeman S.M."/>
            <person name="Shimizu K.K."/>
        </authorList>
    </citation>
    <scope>NUCLEOTIDE SEQUENCE</scope>
</reference>
<dbReference type="EMBL" id="BQKI01000081">
    <property type="protein sequence ID" value="GJN28996.1"/>
    <property type="molecule type" value="Genomic_DNA"/>
</dbReference>
<feature type="region of interest" description="Disordered" evidence="1">
    <location>
        <begin position="265"/>
        <end position="313"/>
    </location>
</feature>
<comment type="caution">
    <text evidence="3">The sequence shown here is derived from an EMBL/GenBank/DDBJ whole genome shotgun (WGS) entry which is preliminary data.</text>
</comment>
<proteinExistence type="predicted"/>
<name>A0AAV5F3Y3_ELECO</name>
<feature type="region of interest" description="Disordered" evidence="1">
    <location>
        <begin position="113"/>
        <end position="155"/>
    </location>
</feature>
<sequence>MNESFYHSEAKAEALEIIIVLDMATLMGAYIARSTREVSPFIYINIIVLATVIYTARFLPKPWSLVLIKVLGLHQAAQDSVVTVPQRVLDEVKSLLEHGSMLAGPDWRRRYKRPSYDTTRQVRGGSRAHHVAEEEQGEDPSKKRPADPELVNNDKGKKQRDELCCEVCEAEHLTAECPIYLGPKPAAIFCGFAGDLGFFQILTDGNIGKTPKRENATAHITIKQGIYNIFFKVDKICKDGIWTDFKKGEDNLHDDDDLMDDLGTAEKKANTPTVNDTAVEGKDKGTAADDTEMDTDSGNTQHDSDAAASEHHKQVVEEKLRAMAEEMIDMVAFSIIDEITAKVAAEDDHLEDGAFNTTEEEVGRITGEALRHDSVAEMNKKLPHIPEMSTEEECPLPGSPDIDDTVASVLAPSPQQDATAPTALTTLSSPQITLAPVDAPTVAEQHVVADPLVSHLEGMSGLRQEGGPVHDDDATTLSGGSFVPPTESLLEGGLPTQPAESMDLGGLLVGLLGKMAPPDYSPPRATVHRRSASMPDTLPVLLPEPVTTEEFNIIGLKCGENTNFDFHSLPRCVLQKVCKMNGIRANTTNKVMADSIRNLARKNVAVLDQVTDAMDRKESLFTVPGPQASLRQQLRQQGDEDMMIKAQKLAAQ</sequence>